<dbReference type="InterPro" id="IPR000028">
    <property type="entry name" value="Chloroperoxidase"/>
</dbReference>
<organism evidence="9 10">
    <name type="scientific">Lentinula aff. detonsa</name>
    <dbReference type="NCBI Taxonomy" id="2804958"/>
    <lineage>
        <taxon>Eukaryota</taxon>
        <taxon>Fungi</taxon>
        <taxon>Dikarya</taxon>
        <taxon>Basidiomycota</taxon>
        <taxon>Agaricomycotina</taxon>
        <taxon>Agaricomycetes</taxon>
        <taxon>Agaricomycetidae</taxon>
        <taxon>Agaricales</taxon>
        <taxon>Marasmiineae</taxon>
        <taxon>Omphalotaceae</taxon>
        <taxon>Lentinula</taxon>
    </lineage>
</organism>
<comment type="cofactor">
    <cofactor evidence="1">
        <name>heme b</name>
        <dbReference type="ChEBI" id="CHEBI:60344"/>
    </cofactor>
</comment>
<dbReference type="GO" id="GO:0046872">
    <property type="term" value="F:metal ion binding"/>
    <property type="evidence" value="ECO:0007669"/>
    <property type="project" value="UniProtKB-KW"/>
</dbReference>
<dbReference type="GO" id="GO:0004601">
    <property type="term" value="F:peroxidase activity"/>
    <property type="evidence" value="ECO:0007669"/>
    <property type="project" value="UniProtKB-KW"/>
</dbReference>
<dbReference type="AlphaFoldDB" id="A0AA38NNJ4"/>
<dbReference type="Pfam" id="PF01328">
    <property type="entry name" value="Peroxidase_2"/>
    <property type="match status" value="1"/>
</dbReference>
<evidence type="ECO:0000256" key="4">
    <source>
        <dbReference type="ARBA" id="ARBA00022723"/>
    </source>
</evidence>
<keyword evidence="2" id="KW-0575">Peroxidase</keyword>
<dbReference type="Proteomes" id="UP001163798">
    <property type="component" value="Unassembled WGS sequence"/>
</dbReference>
<keyword evidence="3" id="KW-0349">Heme</keyword>
<dbReference type="SUPFAM" id="SSF47571">
    <property type="entry name" value="Cloroperoxidase"/>
    <property type="match status" value="1"/>
</dbReference>
<dbReference type="Gene3D" id="1.10.489.10">
    <property type="entry name" value="Chloroperoxidase-like"/>
    <property type="match status" value="1"/>
</dbReference>
<accession>A0AA38NNJ4</accession>
<evidence type="ECO:0000256" key="1">
    <source>
        <dbReference type="ARBA" id="ARBA00001970"/>
    </source>
</evidence>
<keyword evidence="4" id="KW-0479">Metal-binding</keyword>
<keyword evidence="10" id="KW-1185">Reference proteome</keyword>
<dbReference type="PROSITE" id="PS51405">
    <property type="entry name" value="HEME_HALOPEROXIDASE"/>
    <property type="match status" value="1"/>
</dbReference>
<evidence type="ECO:0000256" key="2">
    <source>
        <dbReference type="ARBA" id="ARBA00022559"/>
    </source>
</evidence>
<dbReference type="EMBL" id="MU793637">
    <property type="protein sequence ID" value="KAJ3780875.1"/>
    <property type="molecule type" value="Genomic_DNA"/>
</dbReference>
<reference evidence="9" key="1">
    <citation type="submission" date="2022-08" db="EMBL/GenBank/DDBJ databases">
        <authorList>
            <consortium name="DOE Joint Genome Institute"/>
            <person name="Min B."/>
            <person name="Riley R."/>
            <person name="Sierra-Patev S."/>
            <person name="Naranjo-Ortiz M."/>
            <person name="Looney B."/>
            <person name="Konkel Z."/>
            <person name="Slot J.C."/>
            <person name="Sakamoto Y."/>
            <person name="Steenwyk J.L."/>
            <person name="Rokas A."/>
            <person name="Carro J."/>
            <person name="Camarero S."/>
            <person name="Ferreira P."/>
            <person name="Molpeceres G."/>
            <person name="Ruiz-Duenas F.J."/>
            <person name="Serrano A."/>
            <person name="Henrissat B."/>
            <person name="Drula E."/>
            <person name="Hughes K.W."/>
            <person name="Mata J.L."/>
            <person name="Ishikawa N.K."/>
            <person name="Vargas-Isla R."/>
            <person name="Ushijima S."/>
            <person name="Smith C.A."/>
            <person name="Ahrendt S."/>
            <person name="Andreopoulos W."/>
            <person name="He G."/>
            <person name="Labutti K."/>
            <person name="Lipzen A."/>
            <person name="Ng V."/>
            <person name="Sandor L."/>
            <person name="Barry K."/>
            <person name="Martinez A.T."/>
            <person name="Xiao Y."/>
            <person name="Gibbons J.G."/>
            <person name="Terashima K."/>
            <person name="Hibbett D.S."/>
            <person name="Grigoriev I.V."/>
        </authorList>
    </citation>
    <scope>NUCLEOTIDE SEQUENCE</scope>
    <source>
        <strain evidence="9">TFB10291</strain>
    </source>
</reference>
<keyword evidence="5" id="KW-0560">Oxidoreductase</keyword>
<dbReference type="InterPro" id="IPR036851">
    <property type="entry name" value="Chloroperoxidase-like_sf"/>
</dbReference>
<dbReference type="PANTHER" id="PTHR33577:SF1">
    <property type="entry name" value="HEME HALOPEROXIDASE FAMILY PROFILE DOMAIN-CONTAINING PROTEIN"/>
    <property type="match status" value="1"/>
</dbReference>
<comment type="caution">
    <text evidence="9">The sequence shown here is derived from an EMBL/GenBank/DDBJ whole genome shotgun (WGS) entry which is preliminary data.</text>
</comment>
<name>A0AA38NNJ4_9AGAR</name>
<protein>
    <submittedName>
        <fullName evidence="9">Chloroperoxidase</fullName>
    </submittedName>
</protein>
<evidence type="ECO:0000313" key="10">
    <source>
        <dbReference type="Proteomes" id="UP001163798"/>
    </source>
</evidence>
<keyword evidence="6" id="KW-0408">Iron</keyword>
<evidence type="ECO:0000256" key="5">
    <source>
        <dbReference type="ARBA" id="ARBA00023002"/>
    </source>
</evidence>
<feature type="domain" description="Heme haloperoxidase family profile" evidence="8">
    <location>
        <begin position="45"/>
        <end position="291"/>
    </location>
</feature>
<sequence>MLTEGTTYDATLTNTYPNGHGQVIKRTTNSTVGFDPSSQYVSTTGTHAFVPPGPNDLRGPCPGLNAMANHGYIPHSGIATIDEFIQGTYEVFGMGNDLGSFLAIYGTALDGDIPSLSFSIGTGGNSILGTVLHPDGLTGSHNNYEADVSPTRGDLYEYGNNYEVQMTQFLQLYDLQSNVSDPSQVNYDIDVLTAFRLSRFQQSIDNNQYFFNGPITGLLVQPAAYQFIFHFMANKSEEYPEGRLDREVLKSFFSITGPDNNLAYTPGQERIPDNWYKRAIGDEYGIVSFLSETTSIGTAYPEFLSVGGNTGEVDTFTGVDFADLTGGVFNATTLLEGNNLGCFLLQGVVLALPTGVAGLVGVLDQLEGTVNPLLKEWNCPQLEEINQSLLENYPGFSRPPAN</sequence>
<evidence type="ECO:0000313" key="9">
    <source>
        <dbReference type="EMBL" id="KAJ3780875.1"/>
    </source>
</evidence>
<comment type="similarity">
    <text evidence="7">Belongs to the chloroperoxidase family.</text>
</comment>
<proteinExistence type="inferred from homology"/>
<evidence type="ECO:0000259" key="8">
    <source>
        <dbReference type="PROSITE" id="PS51405"/>
    </source>
</evidence>
<gene>
    <name evidence="9" type="ORF">GGU10DRAFT_413914</name>
</gene>
<evidence type="ECO:0000256" key="3">
    <source>
        <dbReference type="ARBA" id="ARBA00022617"/>
    </source>
</evidence>
<evidence type="ECO:0000256" key="6">
    <source>
        <dbReference type="ARBA" id="ARBA00023004"/>
    </source>
</evidence>
<evidence type="ECO:0000256" key="7">
    <source>
        <dbReference type="ARBA" id="ARBA00025795"/>
    </source>
</evidence>
<dbReference type="PANTHER" id="PTHR33577">
    <property type="entry name" value="STERIGMATOCYSTIN BIOSYNTHESIS PEROXIDASE STCC-RELATED"/>
    <property type="match status" value="1"/>
</dbReference>